<comment type="caution">
    <text evidence="1">The sequence shown here is derived from an EMBL/GenBank/DDBJ whole genome shotgun (WGS) entry which is preliminary data.</text>
</comment>
<organism evidence="1 2">
    <name type="scientific">Chitiniphilus shinanonensis</name>
    <dbReference type="NCBI Taxonomy" id="553088"/>
    <lineage>
        <taxon>Bacteria</taxon>
        <taxon>Pseudomonadati</taxon>
        <taxon>Pseudomonadota</taxon>
        <taxon>Betaproteobacteria</taxon>
        <taxon>Neisseriales</taxon>
        <taxon>Chitinibacteraceae</taxon>
        <taxon>Chitiniphilus</taxon>
    </lineage>
</organism>
<dbReference type="EMBL" id="BSOZ01000001">
    <property type="protein sequence ID" value="GLS02938.1"/>
    <property type="molecule type" value="Genomic_DNA"/>
</dbReference>
<evidence type="ECO:0000313" key="2">
    <source>
        <dbReference type="Proteomes" id="UP001156836"/>
    </source>
</evidence>
<reference evidence="2" key="1">
    <citation type="journal article" date="2019" name="Int. J. Syst. Evol. Microbiol.">
        <title>The Global Catalogue of Microorganisms (GCM) 10K type strain sequencing project: providing services to taxonomists for standard genome sequencing and annotation.</title>
        <authorList>
            <consortium name="The Broad Institute Genomics Platform"/>
            <consortium name="The Broad Institute Genome Sequencing Center for Infectious Disease"/>
            <person name="Wu L."/>
            <person name="Ma J."/>
        </authorList>
    </citation>
    <scope>NUCLEOTIDE SEQUENCE [LARGE SCALE GENOMIC DNA]</scope>
    <source>
        <strain evidence="2">NBRC 104970</strain>
    </source>
</reference>
<dbReference type="Proteomes" id="UP001156836">
    <property type="component" value="Unassembled WGS sequence"/>
</dbReference>
<keyword evidence="2" id="KW-1185">Reference proteome</keyword>
<protein>
    <submittedName>
        <fullName evidence="1">Uncharacterized protein</fullName>
    </submittedName>
</protein>
<sequence>MLPNRYHRPRRRAGSGAFDLESTFSPAARSMHIVVVFPTRTEAKYFHHPAAEVAFCGVGLTAAAVATTRLIETRHPDV</sequence>
<accession>A0ABQ6BLW3</accession>
<dbReference type="Gene3D" id="3.40.50.1580">
    <property type="entry name" value="Nucleoside phosphorylase domain"/>
    <property type="match status" value="1"/>
</dbReference>
<name>A0ABQ6BLW3_9NEIS</name>
<dbReference type="InterPro" id="IPR035994">
    <property type="entry name" value="Nucleoside_phosphorylase_sf"/>
</dbReference>
<gene>
    <name evidence="1" type="ORF">GCM10007860_00810</name>
</gene>
<proteinExistence type="predicted"/>
<evidence type="ECO:0000313" key="1">
    <source>
        <dbReference type="EMBL" id="GLS02938.1"/>
    </source>
</evidence>